<evidence type="ECO:0000256" key="6">
    <source>
        <dbReference type="ARBA" id="ARBA00023136"/>
    </source>
</evidence>
<comment type="function">
    <text evidence="8">Aquaporins facilitate the transport of water and small neutral solutes across cell membranes.</text>
</comment>
<dbReference type="FunFam" id="1.20.1080.10:FF:000043">
    <property type="entry name" value="Aquaporin SIP1-1"/>
    <property type="match status" value="1"/>
</dbReference>
<evidence type="ECO:0000256" key="7">
    <source>
        <dbReference type="ARBA" id="ARBA00024030"/>
    </source>
</evidence>
<dbReference type="GO" id="GO:0012505">
    <property type="term" value="C:endomembrane system"/>
    <property type="evidence" value="ECO:0007669"/>
    <property type="project" value="UniProtKB-ARBA"/>
</dbReference>
<keyword evidence="6 10" id="KW-0472">Membrane</keyword>
<comment type="caution">
    <text evidence="12">The sequence shown here is derived from an EMBL/GenBank/DDBJ whole genome shotgun (WGS) entry which is preliminary data.</text>
</comment>
<reference evidence="12" key="1">
    <citation type="journal article" date="2022" name="Front. Genet.">
        <title>Chromosome-Scale Assembly of the Dendrobium nobile Genome Provides Insights Into the Molecular Mechanism of the Biosynthesis of the Medicinal Active Ingredient of Dendrobium.</title>
        <authorList>
            <person name="Xu Q."/>
            <person name="Niu S.-C."/>
            <person name="Li K.-L."/>
            <person name="Zheng P.-J."/>
            <person name="Zhang X.-J."/>
            <person name="Jia Y."/>
            <person name="Liu Y."/>
            <person name="Niu Y.-X."/>
            <person name="Yu L.-H."/>
            <person name="Chen D.-F."/>
            <person name="Zhang G.-Q."/>
        </authorList>
    </citation>
    <scope>NUCLEOTIDE SEQUENCE</scope>
    <source>
        <tissue evidence="12">Leaf</tissue>
    </source>
</reference>
<keyword evidence="13" id="KW-1185">Reference proteome</keyword>
<keyword evidence="2" id="KW-0813">Transport</keyword>
<dbReference type="GO" id="GO:0016020">
    <property type="term" value="C:membrane"/>
    <property type="evidence" value="ECO:0007669"/>
    <property type="project" value="UniProtKB-SubCell"/>
</dbReference>
<proteinExistence type="inferred from homology"/>
<sequence length="659" mass="73504">MHRMGAIKSAISDAVITFLWVFCVSTIGALTSIISSALQVQGFAPNLIIITFLIAVLVFFFNLIAHALGGASFNPTGIAAFYAAGIGGDSLISLAVRFPSQAAGAVGGVLAIVEFMPSQYKHMLGGPSVKVDLHTAAIAEGLLTFLISFAVLWIVIKGPRSMVVKSLMLAVTTVTLVVSGSGYTGPAMNPANAYGWAFIKNRHNTLEQFYVYWICPFIGAISAAWFFRILFPLPSPKTTKKKIPGVANKAPLSKEGGRFPEEVNEEVINDLVVLSSNSTSEPDRDKGNLESTMTGPVKDTDGGKIKSPLKGTASNTRVNYWSDNKFEALKDFTEEGEIPEEVLPPDKQILIRDVIHEEMLNPLVQSNTKQRGIDGNSSIVKKKGVKQLNGLGPINLMTRNRRPDGEDKEKGLLYNAIMEMEAIGIWVSCNSPRISHLLYANDVIIFAEAKINNVKMIKGIIRRNKSVLVAWKLIKDGSKHLKPIMRWNIANGQSVGVLEDIWILDKYQLELMHMESSKTITSIATAYNAQQVSEISRWNWLKKSKLNAHVENFWWRVLNNALPTNSFLSYRRLQRMEYCPRGCNVEENIDHVVCKCLKINEVIQHLNSWGFAVPSFSSKEETYNWLENQNVFFSNLLCNIIYFIWKERNELFHGKKERS</sequence>
<evidence type="ECO:0000256" key="4">
    <source>
        <dbReference type="ARBA" id="ARBA00022737"/>
    </source>
</evidence>
<keyword evidence="5 10" id="KW-1133">Transmembrane helix</keyword>
<keyword evidence="4" id="KW-0677">Repeat</keyword>
<organism evidence="12 13">
    <name type="scientific">Dendrobium nobile</name>
    <name type="common">Orchid</name>
    <dbReference type="NCBI Taxonomy" id="94219"/>
    <lineage>
        <taxon>Eukaryota</taxon>
        <taxon>Viridiplantae</taxon>
        <taxon>Streptophyta</taxon>
        <taxon>Embryophyta</taxon>
        <taxon>Tracheophyta</taxon>
        <taxon>Spermatophyta</taxon>
        <taxon>Magnoliopsida</taxon>
        <taxon>Liliopsida</taxon>
        <taxon>Asparagales</taxon>
        <taxon>Orchidaceae</taxon>
        <taxon>Epidendroideae</taxon>
        <taxon>Malaxideae</taxon>
        <taxon>Dendrobiinae</taxon>
        <taxon>Dendrobium</taxon>
    </lineage>
</organism>
<gene>
    <name evidence="12" type="ORF">KFK09_028274</name>
</gene>
<dbReference type="EMBL" id="JAGYWB010000019">
    <property type="protein sequence ID" value="KAI0488443.1"/>
    <property type="molecule type" value="Genomic_DNA"/>
</dbReference>
<feature type="transmembrane region" description="Helical" evidence="10">
    <location>
        <begin position="47"/>
        <end position="68"/>
    </location>
</feature>
<dbReference type="Proteomes" id="UP000829196">
    <property type="component" value="Unassembled WGS sequence"/>
</dbReference>
<dbReference type="Pfam" id="PF13966">
    <property type="entry name" value="zf-RVT"/>
    <property type="match status" value="1"/>
</dbReference>
<evidence type="ECO:0000313" key="12">
    <source>
        <dbReference type="EMBL" id="KAI0488443.1"/>
    </source>
</evidence>
<dbReference type="InterPro" id="IPR023271">
    <property type="entry name" value="Aquaporin-like"/>
</dbReference>
<evidence type="ECO:0000256" key="9">
    <source>
        <dbReference type="SAM" id="MobiDB-lite"/>
    </source>
</evidence>
<protein>
    <recommendedName>
        <fullName evidence="11">Reverse transcriptase zinc-binding domain-containing protein</fullName>
    </recommendedName>
</protein>
<evidence type="ECO:0000259" key="11">
    <source>
        <dbReference type="Pfam" id="PF13966"/>
    </source>
</evidence>
<dbReference type="InterPro" id="IPR026960">
    <property type="entry name" value="RVT-Znf"/>
</dbReference>
<feature type="transmembrane region" description="Helical" evidence="10">
    <location>
        <begin position="209"/>
        <end position="231"/>
    </location>
</feature>
<dbReference type="PANTHER" id="PTHR46739">
    <property type="entry name" value="AQUAPORIN SIP1-1"/>
    <property type="match status" value="1"/>
</dbReference>
<dbReference type="PRINTS" id="PR00783">
    <property type="entry name" value="MINTRINSICP"/>
</dbReference>
<dbReference type="SUPFAM" id="SSF81338">
    <property type="entry name" value="Aquaporin-like"/>
    <property type="match status" value="1"/>
</dbReference>
<evidence type="ECO:0000256" key="3">
    <source>
        <dbReference type="ARBA" id="ARBA00022692"/>
    </source>
</evidence>
<feature type="transmembrane region" description="Helical" evidence="10">
    <location>
        <begin position="133"/>
        <end position="155"/>
    </location>
</feature>
<dbReference type="PANTHER" id="PTHR46739:SF3">
    <property type="entry name" value="AQUAPORIN SIP1-1"/>
    <property type="match status" value="1"/>
</dbReference>
<comment type="subcellular location">
    <subcellularLocation>
        <location evidence="1">Membrane</location>
        <topology evidence="1">Multi-pass membrane protein</topology>
    </subcellularLocation>
</comment>
<feature type="region of interest" description="Disordered" evidence="9">
    <location>
        <begin position="275"/>
        <end position="309"/>
    </location>
</feature>
<dbReference type="Gene3D" id="1.20.1080.10">
    <property type="entry name" value="Glycerol uptake facilitator protein"/>
    <property type="match status" value="1"/>
</dbReference>
<keyword evidence="3 10" id="KW-0812">Transmembrane</keyword>
<evidence type="ECO:0000256" key="8">
    <source>
        <dbReference type="ARBA" id="ARBA00055597"/>
    </source>
</evidence>
<evidence type="ECO:0000313" key="13">
    <source>
        <dbReference type="Proteomes" id="UP000829196"/>
    </source>
</evidence>
<dbReference type="OrthoDB" id="3222at2759"/>
<feature type="transmembrane region" description="Helical" evidence="10">
    <location>
        <begin position="80"/>
        <end position="113"/>
    </location>
</feature>
<evidence type="ECO:0000256" key="1">
    <source>
        <dbReference type="ARBA" id="ARBA00004141"/>
    </source>
</evidence>
<name>A0A8T3A700_DENNO</name>
<dbReference type="SMR" id="A0A8T3A700"/>
<comment type="similarity">
    <text evidence="7">Belongs to the MIP/aquaporin (TC 1.A.8) family. SIP (TC 1.A.8.10) subfamily.</text>
</comment>
<feature type="domain" description="Reverse transcriptase zinc-binding" evidence="11">
    <location>
        <begin position="523"/>
        <end position="600"/>
    </location>
</feature>
<evidence type="ECO:0000256" key="2">
    <source>
        <dbReference type="ARBA" id="ARBA00022448"/>
    </source>
</evidence>
<dbReference type="InterPro" id="IPR044222">
    <property type="entry name" value="SIP1-1/2-like"/>
</dbReference>
<dbReference type="AlphaFoldDB" id="A0A8T3A700"/>
<dbReference type="GO" id="GO:0005737">
    <property type="term" value="C:cytoplasm"/>
    <property type="evidence" value="ECO:0007669"/>
    <property type="project" value="UniProtKB-ARBA"/>
</dbReference>
<evidence type="ECO:0000256" key="10">
    <source>
        <dbReference type="SAM" id="Phobius"/>
    </source>
</evidence>
<dbReference type="Pfam" id="PF00230">
    <property type="entry name" value="MIP"/>
    <property type="match status" value="1"/>
</dbReference>
<accession>A0A8T3A700</accession>
<evidence type="ECO:0000256" key="5">
    <source>
        <dbReference type="ARBA" id="ARBA00022989"/>
    </source>
</evidence>
<dbReference type="InterPro" id="IPR000425">
    <property type="entry name" value="MIP"/>
</dbReference>
<feature type="transmembrane region" description="Helical" evidence="10">
    <location>
        <begin position="12"/>
        <end position="35"/>
    </location>
</feature>
<dbReference type="GO" id="GO:0015250">
    <property type="term" value="F:water channel activity"/>
    <property type="evidence" value="ECO:0007669"/>
    <property type="project" value="InterPro"/>
</dbReference>